<evidence type="ECO:0000313" key="3">
    <source>
        <dbReference type="EMBL" id="KAG5506412.1"/>
    </source>
</evidence>
<feature type="compositionally biased region" description="Low complexity" evidence="2">
    <location>
        <begin position="1205"/>
        <end position="1216"/>
    </location>
</feature>
<dbReference type="OrthoDB" id="267632at2759"/>
<keyword evidence="4" id="KW-1185">Reference proteome</keyword>
<dbReference type="RefSeq" id="XP_067757574.1">
    <property type="nucleotide sequence ID" value="XM_067901868.1"/>
</dbReference>
<feature type="region of interest" description="Disordered" evidence="2">
    <location>
        <begin position="1024"/>
        <end position="1156"/>
    </location>
</feature>
<evidence type="ECO:0000256" key="1">
    <source>
        <dbReference type="SAM" id="Coils"/>
    </source>
</evidence>
<feature type="compositionally biased region" description="Acidic residues" evidence="2">
    <location>
        <begin position="187"/>
        <end position="198"/>
    </location>
</feature>
<feature type="compositionally biased region" description="Basic and acidic residues" evidence="2">
    <location>
        <begin position="1047"/>
        <end position="1063"/>
    </location>
</feature>
<dbReference type="PANTHER" id="PTHR45615:SF80">
    <property type="entry name" value="GRIP DOMAIN-CONTAINING PROTEIN"/>
    <property type="match status" value="1"/>
</dbReference>
<feature type="region of interest" description="Disordered" evidence="2">
    <location>
        <begin position="1189"/>
        <end position="1225"/>
    </location>
</feature>
<dbReference type="Proteomes" id="UP000674318">
    <property type="component" value="Unassembled WGS sequence"/>
</dbReference>
<feature type="compositionally biased region" description="Low complexity" evidence="2">
    <location>
        <begin position="258"/>
        <end position="275"/>
    </location>
</feature>
<feature type="coiled-coil region" evidence="1">
    <location>
        <begin position="848"/>
        <end position="982"/>
    </location>
</feature>
<feature type="compositionally biased region" description="Basic and acidic residues" evidence="2">
    <location>
        <begin position="119"/>
        <end position="138"/>
    </location>
</feature>
<sequence>MTHIAYNKRDIPRALQRLIDHTDRGIEQLYQLAGRDTATSTSTVADKGGLTIPKEKKRGRRRHIHHCDPDVQGSFHEEGRPNVGCIDSHCSIQKGSRVYPGGARADAQRGATAQSSTRRARDAHYYEGVSGDRRDSRAPHRVRTRQVTDDQCNNRDDRYSDSGAGNGQPDLSTSEDDVDTYQGGETAEGEEDLEDEGSSYEPQSLTHHRKQWRASRGRRQSPIAPTASLLLESRSPGQRHGSPASTPHRALDFSNHTAPSSPASLAKPPRPSRSSNLHPPPLHQSGFSSPPPWLQRREHRDSNGRHVAGGTSCTLSSASFSGLYGSSVGSSPSSIAIAAEAAAYHAHIAAQQSTQKPVTSSAAHRRRLQEKHSGTSSPRLATSLFMSPDSAKGRSRNGSGLYTHFGPQKTRDIVSPEMLSHFGRRWGNVFKDMFTDPSPSAPSVASSTPRRPAAAAAAAPNLQNSSPMSSPSSSCAPTTAPLGEVRVRSEGATEGPRPSHSEGIIPDPPLVNSSPLRTIADVAHVALGTLQNPVVSASASIDSRVVEQLRSELREREEVMLQLRMSHAREVAELRQSLTQERTRMAKQTADELATSFSIKEQLLQSSLQTERQRLAEAEEQLRLARREAAQRQMELEDAGHALKTLQGKVTALTNSLSEQTTQVTQWRAQAEKAAADLAQCESQIKVWRAREVDWHAREAELQQLAHAAEKRREQQEASAQTALAQVEAEFTHTSQSYQDLLTEATKRLACLEKAHRKYKLLKESHTVLTNEYQQLVDSSVQRAQQTEAELASLRTEAQELRQQLLQRDSATQQETASHQEMLSDYKRRLELQEVNAVEQVKTLQQHVDTANHTIELLRSQIDGLKQDILEEQAQHQQTQMKGAQAELQWKEMHHEQQRSAAAYKVRTEDTIAQLKRQLREKDTKMQTLAAGSAEPLQRLRQQLEDERGRRARLEEQFRAYKKKAKEAEEQAASEMRREQLRTALLTPAASSHFRFAHSATATLSPPSSFTPCRSDARLIGGGGRLGLLPGHQSDGPARPTLQVTGREAHDGQEEGRLSRSDGVRPATLPASCAFAKPHTSHPERDGAVVRRHGTASRSPVTPRASATRCASEGSGLLPRPRSPEVPPTPPLSSAANFPGEDKGGRSDPPVVQVSSPSAGLGAMVAMDVSAISPNATVRSLSDMTGTSPFASTLVPEEGDAGRVSGTAGSASAHTAEPPLSLEPRTANDSIHTAVVAAKGHSADVTSATHVYTDPEVQAHEYRMSTFRTSASEVLHRIAGSREEFLAQCAAIVKSTAAAGIRGARAGQRFSEKRVCPRTHLDGASVSVTSSSDEDMINGERL</sequence>
<evidence type="ECO:0000313" key="4">
    <source>
        <dbReference type="Proteomes" id="UP000674318"/>
    </source>
</evidence>
<evidence type="ECO:0000256" key="2">
    <source>
        <dbReference type="SAM" id="MobiDB-lite"/>
    </source>
</evidence>
<dbReference type="PANTHER" id="PTHR45615">
    <property type="entry name" value="MYOSIN HEAVY CHAIN, NON-MUSCLE"/>
    <property type="match status" value="1"/>
</dbReference>
<comment type="caution">
    <text evidence="3">The sequence shown here is derived from an EMBL/GenBank/DDBJ whole genome shotgun (WGS) entry which is preliminary data.</text>
</comment>
<keyword evidence="1" id="KW-0175">Coiled coil</keyword>
<feature type="compositionally biased region" description="Basic and acidic residues" evidence="2">
    <location>
        <begin position="295"/>
        <end position="304"/>
    </location>
</feature>
<proteinExistence type="predicted"/>
<name>A0A836HV80_9TRYP</name>
<feature type="compositionally biased region" description="Low complexity" evidence="2">
    <location>
        <begin position="438"/>
        <end position="474"/>
    </location>
</feature>
<feature type="coiled-coil region" evidence="1">
    <location>
        <begin position="664"/>
        <end position="804"/>
    </location>
</feature>
<feature type="region of interest" description="Disordered" evidence="2">
    <location>
        <begin position="351"/>
        <end position="408"/>
    </location>
</feature>
<dbReference type="KEGG" id="phet:94291945"/>
<feature type="compositionally biased region" description="Basic residues" evidence="2">
    <location>
        <begin position="206"/>
        <end position="219"/>
    </location>
</feature>
<dbReference type="GeneID" id="94291945"/>
<feature type="region of interest" description="Disordered" evidence="2">
    <location>
        <begin position="98"/>
        <end position="310"/>
    </location>
</feature>
<accession>A0A836HV80</accession>
<dbReference type="EMBL" id="JAFJZO010000020">
    <property type="protein sequence ID" value="KAG5506412.1"/>
    <property type="molecule type" value="Genomic_DNA"/>
</dbReference>
<gene>
    <name evidence="3" type="ORF">JKF63_05915</name>
</gene>
<feature type="region of interest" description="Disordered" evidence="2">
    <location>
        <begin position="438"/>
        <end position="510"/>
    </location>
</feature>
<feature type="compositionally biased region" description="Basic and acidic residues" evidence="2">
    <location>
        <begin position="146"/>
        <end position="160"/>
    </location>
</feature>
<protein>
    <submittedName>
        <fullName evidence="3">Uncharacterized protein</fullName>
    </submittedName>
</protein>
<organism evidence="3 4">
    <name type="scientific">Porcisia hertigi</name>
    <dbReference type="NCBI Taxonomy" id="2761500"/>
    <lineage>
        <taxon>Eukaryota</taxon>
        <taxon>Discoba</taxon>
        <taxon>Euglenozoa</taxon>
        <taxon>Kinetoplastea</taxon>
        <taxon>Metakinetoplastina</taxon>
        <taxon>Trypanosomatida</taxon>
        <taxon>Trypanosomatidae</taxon>
        <taxon>Leishmaniinae</taxon>
        <taxon>Porcisia</taxon>
    </lineage>
</organism>
<reference evidence="3 4" key="1">
    <citation type="submission" date="2021-02" db="EMBL/GenBank/DDBJ databases">
        <title>Porcisia hertigi Genome sequencing and assembly.</title>
        <authorList>
            <person name="Almutairi H."/>
            <person name="Gatherer D."/>
        </authorList>
    </citation>
    <scope>NUCLEOTIDE SEQUENCE [LARGE SCALE GENOMIC DNA]</scope>
    <source>
        <strain evidence="3 4">C119</strain>
    </source>
</reference>
<feature type="coiled-coil region" evidence="1">
    <location>
        <begin position="601"/>
        <end position="635"/>
    </location>
</feature>